<dbReference type="FunFam" id="3.30.160.20:FF:000003">
    <property type="entry name" value="Ribonuclease 3"/>
    <property type="match status" value="1"/>
</dbReference>
<keyword evidence="12 15" id="KW-0378">Hydrolase</keyword>
<dbReference type="GO" id="GO:0046872">
    <property type="term" value="F:metal ion binding"/>
    <property type="evidence" value="ECO:0007669"/>
    <property type="project" value="UniProtKB-KW"/>
</dbReference>
<dbReference type="EC" id="3.1.26.3" evidence="15"/>
<keyword evidence="5 15" id="KW-0963">Cytoplasm</keyword>
<evidence type="ECO:0000256" key="8">
    <source>
        <dbReference type="ARBA" id="ARBA00022694"/>
    </source>
</evidence>
<dbReference type="PROSITE" id="PS50137">
    <property type="entry name" value="DS_RBD"/>
    <property type="match status" value="1"/>
</dbReference>
<dbReference type="CDD" id="cd10845">
    <property type="entry name" value="DSRM_RNAse_III_family"/>
    <property type="match status" value="1"/>
</dbReference>
<evidence type="ECO:0000256" key="13">
    <source>
        <dbReference type="ARBA" id="ARBA00022842"/>
    </source>
</evidence>
<feature type="domain" description="DRBM" evidence="17">
    <location>
        <begin position="195"/>
        <end position="264"/>
    </location>
</feature>
<dbReference type="GO" id="GO:0006397">
    <property type="term" value="P:mRNA processing"/>
    <property type="evidence" value="ECO:0007669"/>
    <property type="project" value="UniProtKB-UniRule"/>
</dbReference>
<dbReference type="PROSITE" id="PS00517">
    <property type="entry name" value="RNASE_3_1"/>
    <property type="match status" value="1"/>
</dbReference>
<organism evidence="19 20">
    <name type="scientific">Parachlamydia acanthamoebae</name>
    <dbReference type="NCBI Taxonomy" id="83552"/>
    <lineage>
        <taxon>Bacteria</taxon>
        <taxon>Pseudomonadati</taxon>
        <taxon>Chlamydiota</taxon>
        <taxon>Chlamydiia</taxon>
        <taxon>Parachlamydiales</taxon>
        <taxon>Parachlamydiaceae</taxon>
        <taxon>Parachlamydia</taxon>
    </lineage>
</organism>
<keyword evidence="8 15" id="KW-0819">tRNA processing</keyword>
<dbReference type="InterPro" id="IPR036389">
    <property type="entry name" value="RNase_III_sf"/>
</dbReference>
<dbReference type="Pfam" id="PF14622">
    <property type="entry name" value="Ribonucleas_3_3"/>
    <property type="match status" value="1"/>
</dbReference>
<evidence type="ECO:0000256" key="15">
    <source>
        <dbReference type="HAMAP-Rule" id="MF_00104"/>
    </source>
</evidence>
<evidence type="ECO:0000256" key="16">
    <source>
        <dbReference type="SAM" id="MobiDB-lite"/>
    </source>
</evidence>
<gene>
    <name evidence="15 19" type="primary">rnc</name>
    <name evidence="19" type="ORF">DB43_AT00130</name>
</gene>
<keyword evidence="10 15" id="KW-0479">Metal-binding</keyword>
<feature type="binding site" evidence="15">
    <location>
        <position position="82"/>
    </location>
    <ligand>
        <name>Mg(2+)</name>
        <dbReference type="ChEBI" id="CHEBI:18420"/>
    </ligand>
</feature>
<dbReference type="PANTHER" id="PTHR11207">
    <property type="entry name" value="RIBONUCLEASE III"/>
    <property type="match status" value="1"/>
</dbReference>
<dbReference type="NCBIfam" id="TIGR02191">
    <property type="entry name" value="RNaseIII"/>
    <property type="match status" value="1"/>
</dbReference>
<dbReference type="PATRIC" id="fig|83552.4.peg.2773"/>
<name>A0A0C1E3X3_9BACT</name>
<evidence type="ECO:0000256" key="14">
    <source>
        <dbReference type="ARBA" id="ARBA00022884"/>
    </source>
</evidence>
<protein>
    <recommendedName>
        <fullName evidence="15">Ribonuclease 3</fullName>
        <ecNumber evidence="15">3.1.26.3</ecNumber>
    </recommendedName>
    <alternativeName>
        <fullName evidence="15">Ribonuclease III</fullName>
        <shortName evidence="15">RNase III</shortName>
    </alternativeName>
</protein>
<proteinExistence type="inferred from homology"/>
<dbReference type="SMART" id="SM00535">
    <property type="entry name" value="RIBOc"/>
    <property type="match status" value="1"/>
</dbReference>
<keyword evidence="9 15" id="KW-0540">Nuclease</keyword>
<dbReference type="GO" id="GO:0008033">
    <property type="term" value="P:tRNA processing"/>
    <property type="evidence" value="ECO:0007669"/>
    <property type="project" value="UniProtKB-KW"/>
</dbReference>
<evidence type="ECO:0000259" key="18">
    <source>
        <dbReference type="PROSITE" id="PS50142"/>
    </source>
</evidence>
<dbReference type="Gene3D" id="1.10.1520.10">
    <property type="entry name" value="Ribonuclease III domain"/>
    <property type="match status" value="1"/>
</dbReference>
<comment type="cofactor">
    <cofactor evidence="15">
        <name>Mg(2+)</name>
        <dbReference type="ChEBI" id="CHEBI:18420"/>
    </cofactor>
</comment>
<evidence type="ECO:0000256" key="6">
    <source>
        <dbReference type="ARBA" id="ARBA00022552"/>
    </source>
</evidence>
<keyword evidence="6 15" id="KW-0698">rRNA processing</keyword>
<dbReference type="InterPro" id="IPR011907">
    <property type="entry name" value="RNase_III"/>
</dbReference>
<dbReference type="SMART" id="SM00358">
    <property type="entry name" value="DSRM"/>
    <property type="match status" value="1"/>
</dbReference>
<dbReference type="SUPFAM" id="SSF69065">
    <property type="entry name" value="RNase III domain-like"/>
    <property type="match status" value="1"/>
</dbReference>
<feature type="binding site" evidence="15">
    <location>
        <position position="155"/>
    </location>
    <ligand>
        <name>Mg(2+)</name>
        <dbReference type="ChEBI" id="CHEBI:18420"/>
    </ligand>
</feature>
<feature type="region of interest" description="Disordered" evidence="16">
    <location>
        <begin position="238"/>
        <end position="266"/>
    </location>
</feature>
<dbReference type="SUPFAM" id="SSF54768">
    <property type="entry name" value="dsRNA-binding domain-like"/>
    <property type="match status" value="1"/>
</dbReference>
<evidence type="ECO:0000256" key="4">
    <source>
        <dbReference type="ARBA" id="ARBA00011738"/>
    </source>
</evidence>
<dbReference type="GO" id="GO:0019843">
    <property type="term" value="F:rRNA binding"/>
    <property type="evidence" value="ECO:0007669"/>
    <property type="project" value="UniProtKB-KW"/>
</dbReference>
<evidence type="ECO:0000256" key="11">
    <source>
        <dbReference type="ARBA" id="ARBA00022759"/>
    </source>
</evidence>
<evidence type="ECO:0000256" key="3">
    <source>
        <dbReference type="ARBA" id="ARBA00010183"/>
    </source>
</evidence>
<dbReference type="InterPro" id="IPR014720">
    <property type="entry name" value="dsRBD_dom"/>
</dbReference>
<comment type="function">
    <text evidence="15">Digests double-stranded RNA. Involved in the processing of primary rRNA transcript to yield the immediate precursors to the large and small rRNAs (23S and 16S). Processes some mRNAs, and tRNAs when they are encoded in the rRNA operon. Processes pre-crRNA and tracrRNA of type II CRISPR loci if present in the organism.</text>
</comment>
<dbReference type="EMBL" id="JSAM01000130">
    <property type="protein sequence ID" value="KIA76127.1"/>
    <property type="molecule type" value="Genomic_DNA"/>
</dbReference>
<evidence type="ECO:0000256" key="9">
    <source>
        <dbReference type="ARBA" id="ARBA00022722"/>
    </source>
</evidence>
<dbReference type="Pfam" id="PF00035">
    <property type="entry name" value="dsrm"/>
    <property type="match status" value="1"/>
</dbReference>
<sequence>MSRVYFVFLKTKEKNRSIHYTSYCLYFNGCMKALDLLAQNISNIELRLGYKFQDRDLLALAFVHRSFINENREIHEHNERLEFLGDSVLGLLIADYLYRYLPSTPEGELSYLKSRLVEASSCVTYIHKLDLEQFLLLGRGERMNDGRGRESILADLLEAIIGAVYLDGGLESAKAFLFKNFSTEIEAILKTPVRNWKALLQDYCQKKYQTTPSYHVIDEKGPDHSKTFKISVFLNDEEVGKGEGGSKKEAQQKAAEDALSKMDIHE</sequence>
<dbReference type="HAMAP" id="MF_00104">
    <property type="entry name" value="RNase_III"/>
    <property type="match status" value="1"/>
</dbReference>
<evidence type="ECO:0000256" key="5">
    <source>
        <dbReference type="ARBA" id="ARBA00022490"/>
    </source>
</evidence>
<feature type="binding site" evidence="15">
    <location>
        <position position="158"/>
    </location>
    <ligand>
        <name>Mg(2+)</name>
        <dbReference type="ChEBI" id="CHEBI:18420"/>
    </ligand>
</feature>
<accession>A0A0C1E3X3</accession>
<comment type="subunit">
    <text evidence="4 15">Homodimer.</text>
</comment>
<evidence type="ECO:0000259" key="17">
    <source>
        <dbReference type="PROSITE" id="PS50137"/>
    </source>
</evidence>
<dbReference type="PANTHER" id="PTHR11207:SF0">
    <property type="entry name" value="RIBONUCLEASE 3"/>
    <property type="match status" value="1"/>
</dbReference>
<comment type="caution">
    <text evidence="19">The sequence shown here is derived from an EMBL/GenBank/DDBJ whole genome shotgun (WGS) entry which is preliminary data.</text>
</comment>
<dbReference type="Gene3D" id="3.30.160.20">
    <property type="match status" value="1"/>
</dbReference>
<dbReference type="CDD" id="cd00593">
    <property type="entry name" value="RIBOc"/>
    <property type="match status" value="1"/>
</dbReference>
<dbReference type="GO" id="GO:0010468">
    <property type="term" value="P:regulation of gene expression"/>
    <property type="evidence" value="ECO:0007669"/>
    <property type="project" value="TreeGrafter"/>
</dbReference>
<dbReference type="Proteomes" id="UP000031307">
    <property type="component" value="Unassembled WGS sequence"/>
</dbReference>
<evidence type="ECO:0000313" key="20">
    <source>
        <dbReference type="Proteomes" id="UP000031307"/>
    </source>
</evidence>
<dbReference type="GO" id="GO:0006364">
    <property type="term" value="P:rRNA processing"/>
    <property type="evidence" value="ECO:0007669"/>
    <property type="project" value="UniProtKB-UniRule"/>
</dbReference>
<keyword evidence="7 15" id="KW-0507">mRNA processing</keyword>
<dbReference type="FunFam" id="1.10.1520.10:FF:000001">
    <property type="entry name" value="Ribonuclease 3"/>
    <property type="match status" value="1"/>
</dbReference>
<evidence type="ECO:0000256" key="12">
    <source>
        <dbReference type="ARBA" id="ARBA00022801"/>
    </source>
</evidence>
<keyword evidence="11 15" id="KW-0255">Endonuclease</keyword>
<dbReference type="GO" id="GO:0004525">
    <property type="term" value="F:ribonuclease III activity"/>
    <property type="evidence" value="ECO:0007669"/>
    <property type="project" value="UniProtKB-UniRule"/>
</dbReference>
<feature type="domain" description="RNase III" evidence="18">
    <location>
        <begin position="41"/>
        <end position="169"/>
    </location>
</feature>
<evidence type="ECO:0000256" key="7">
    <source>
        <dbReference type="ARBA" id="ARBA00022664"/>
    </source>
</evidence>
<evidence type="ECO:0000256" key="1">
    <source>
        <dbReference type="ARBA" id="ARBA00000109"/>
    </source>
</evidence>
<evidence type="ECO:0000256" key="10">
    <source>
        <dbReference type="ARBA" id="ARBA00022723"/>
    </source>
</evidence>
<dbReference type="PROSITE" id="PS50142">
    <property type="entry name" value="RNASE_3_2"/>
    <property type="match status" value="1"/>
</dbReference>
<dbReference type="AlphaFoldDB" id="A0A0C1E3X3"/>
<keyword evidence="13 15" id="KW-0460">Magnesium</keyword>
<feature type="active site" evidence="15">
    <location>
        <position position="86"/>
    </location>
</feature>
<dbReference type="GO" id="GO:0005737">
    <property type="term" value="C:cytoplasm"/>
    <property type="evidence" value="ECO:0007669"/>
    <property type="project" value="UniProtKB-SubCell"/>
</dbReference>
<comment type="subcellular location">
    <subcellularLocation>
        <location evidence="2 15">Cytoplasm</location>
    </subcellularLocation>
</comment>
<dbReference type="GO" id="GO:0003725">
    <property type="term" value="F:double-stranded RNA binding"/>
    <property type="evidence" value="ECO:0007669"/>
    <property type="project" value="TreeGrafter"/>
</dbReference>
<comment type="catalytic activity">
    <reaction evidence="1 15">
        <text>Endonucleolytic cleavage to 5'-phosphomonoester.</text>
        <dbReference type="EC" id="3.1.26.3"/>
    </reaction>
</comment>
<keyword evidence="15" id="KW-0699">rRNA-binding</keyword>
<keyword evidence="14 15" id="KW-0694">RNA-binding</keyword>
<evidence type="ECO:0000256" key="2">
    <source>
        <dbReference type="ARBA" id="ARBA00004496"/>
    </source>
</evidence>
<feature type="active site" evidence="15">
    <location>
        <position position="158"/>
    </location>
</feature>
<comment type="similarity">
    <text evidence="3">Belongs to the ribonuclease III family.</text>
</comment>
<evidence type="ECO:0000313" key="19">
    <source>
        <dbReference type="EMBL" id="KIA76127.1"/>
    </source>
</evidence>
<dbReference type="GO" id="GO:0042802">
    <property type="term" value="F:identical protein binding"/>
    <property type="evidence" value="ECO:0007669"/>
    <property type="project" value="UniProtKB-ARBA"/>
</dbReference>
<reference evidence="19 20" key="1">
    <citation type="journal article" date="2014" name="Mol. Biol. Evol.">
        <title>Massive expansion of Ubiquitination-related gene families within the Chlamydiae.</title>
        <authorList>
            <person name="Domman D."/>
            <person name="Collingro A."/>
            <person name="Lagkouvardos I."/>
            <person name="Gehre L."/>
            <person name="Weinmaier T."/>
            <person name="Rattei T."/>
            <person name="Subtil A."/>
            <person name="Horn M."/>
        </authorList>
    </citation>
    <scope>NUCLEOTIDE SEQUENCE [LARGE SCALE GENOMIC DNA]</scope>
    <source>
        <strain evidence="19 20">OEW1</strain>
    </source>
</reference>
<dbReference type="InterPro" id="IPR000999">
    <property type="entry name" value="RNase_III_dom"/>
</dbReference>